<accession>A0A1H3TMD9</accession>
<feature type="domain" description="Response regulatory" evidence="10">
    <location>
        <begin position="3"/>
        <end position="120"/>
    </location>
</feature>
<dbReference type="EMBL" id="FNPI01000015">
    <property type="protein sequence ID" value="SDZ51462.1"/>
    <property type="molecule type" value="Genomic_DNA"/>
</dbReference>
<dbReference type="InterPro" id="IPR036390">
    <property type="entry name" value="WH_DNA-bd_sf"/>
</dbReference>
<keyword evidence="12" id="KW-1185">Reference proteome</keyword>
<dbReference type="Proteomes" id="UP000198935">
    <property type="component" value="Unassembled WGS sequence"/>
</dbReference>
<reference evidence="12" key="1">
    <citation type="submission" date="2016-10" db="EMBL/GenBank/DDBJ databases">
        <authorList>
            <person name="Varghese N."/>
            <person name="Submissions S."/>
        </authorList>
    </citation>
    <scope>NUCLEOTIDE SEQUENCE [LARGE SCALE GENOMIC DNA]</scope>
    <source>
        <strain evidence="12">SP</strain>
    </source>
</reference>
<dbReference type="GO" id="GO:0003677">
    <property type="term" value="F:DNA binding"/>
    <property type="evidence" value="ECO:0007669"/>
    <property type="project" value="UniProtKB-KW"/>
</dbReference>
<dbReference type="InterPro" id="IPR001789">
    <property type="entry name" value="Sig_transdc_resp-reg_receiver"/>
</dbReference>
<dbReference type="InterPro" id="IPR051271">
    <property type="entry name" value="2C-system_Tx_regulators"/>
</dbReference>
<dbReference type="Gene3D" id="1.10.10.10">
    <property type="entry name" value="Winged helix-like DNA-binding domain superfamily/Winged helix DNA-binding domain"/>
    <property type="match status" value="1"/>
</dbReference>
<dbReference type="SUPFAM" id="SSF46785">
    <property type="entry name" value="Winged helix' DNA-binding domain"/>
    <property type="match status" value="1"/>
</dbReference>
<evidence type="ECO:0000256" key="5">
    <source>
        <dbReference type="ARBA" id="ARBA00023015"/>
    </source>
</evidence>
<sequence length="235" mass="26856">MINVLILDDDPMVAEFNKRYLEEVEGFMLTGIADSVNSALEIIEKAPVDLILLDIYMAGKNGLELLKYIRETGQQKIDVILITAAADAESIQTALRLGAIDYIIKPFEFERFRHSLLKYKEKFYLLNKQETLNQEELDKKIFHQESKAVTALPKGLSQCTLKTIVAIIEQYKDAPFSTEEIAERSNISRVSVRKYLKFMSDIGVLGERMTYGPVGRPTYLYVFRPSRSTLLSKFL</sequence>
<evidence type="ECO:0000313" key="11">
    <source>
        <dbReference type="EMBL" id="SDZ51462.1"/>
    </source>
</evidence>
<dbReference type="SMART" id="SM00448">
    <property type="entry name" value="REC"/>
    <property type="match status" value="1"/>
</dbReference>
<dbReference type="SUPFAM" id="SSF52172">
    <property type="entry name" value="CheY-like"/>
    <property type="match status" value="1"/>
</dbReference>
<feature type="modified residue" description="4-aspartylphosphate" evidence="9">
    <location>
        <position position="54"/>
    </location>
</feature>
<comment type="subcellular location">
    <subcellularLocation>
        <location evidence="1">Cytoplasm</location>
    </subcellularLocation>
</comment>
<evidence type="ECO:0000256" key="3">
    <source>
        <dbReference type="ARBA" id="ARBA00022553"/>
    </source>
</evidence>
<keyword evidence="4" id="KW-0902">Two-component regulatory system</keyword>
<protein>
    <submittedName>
        <fullName evidence="11">Two-component system, CitB family, response regulator MalR</fullName>
    </submittedName>
</protein>
<evidence type="ECO:0000256" key="4">
    <source>
        <dbReference type="ARBA" id="ARBA00023012"/>
    </source>
</evidence>
<keyword evidence="7" id="KW-0010">Activator</keyword>
<name>A0A1H3TMD9_9BACI</name>
<dbReference type="Pfam" id="PF08279">
    <property type="entry name" value="HTH_11"/>
    <property type="match status" value="1"/>
</dbReference>
<dbReference type="InterPro" id="IPR013196">
    <property type="entry name" value="HTH_11"/>
</dbReference>
<dbReference type="PANTHER" id="PTHR45526:SF1">
    <property type="entry name" value="TRANSCRIPTIONAL REGULATORY PROTEIN DCUR-RELATED"/>
    <property type="match status" value="1"/>
</dbReference>
<dbReference type="Pfam" id="PF00072">
    <property type="entry name" value="Response_reg"/>
    <property type="match status" value="1"/>
</dbReference>
<dbReference type="GO" id="GO:0000156">
    <property type="term" value="F:phosphorelay response regulator activity"/>
    <property type="evidence" value="ECO:0007669"/>
    <property type="project" value="TreeGrafter"/>
</dbReference>
<dbReference type="Gene3D" id="3.40.50.2300">
    <property type="match status" value="1"/>
</dbReference>
<dbReference type="InterPro" id="IPR036388">
    <property type="entry name" value="WH-like_DNA-bd_sf"/>
</dbReference>
<dbReference type="PANTHER" id="PTHR45526">
    <property type="entry name" value="TRANSCRIPTIONAL REGULATORY PROTEIN DPIA"/>
    <property type="match status" value="1"/>
</dbReference>
<evidence type="ECO:0000313" key="12">
    <source>
        <dbReference type="Proteomes" id="UP000198935"/>
    </source>
</evidence>
<keyword evidence="8" id="KW-0804">Transcription</keyword>
<dbReference type="OrthoDB" id="9759232at2"/>
<keyword evidence="5" id="KW-0805">Transcription regulation</keyword>
<evidence type="ECO:0000256" key="9">
    <source>
        <dbReference type="PROSITE-ProRule" id="PRU00169"/>
    </source>
</evidence>
<keyword evidence="2" id="KW-0963">Cytoplasm</keyword>
<evidence type="ECO:0000259" key="10">
    <source>
        <dbReference type="PROSITE" id="PS50110"/>
    </source>
</evidence>
<dbReference type="STRING" id="1503961.SAMN05421736_11592"/>
<keyword evidence="3 9" id="KW-0597">Phosphoprotein</keyword>
<dbReference type="InterPro" id="IPR024187">
    <property type="entry name" value="Sig_transdc_resp-reg_cit/mal"/>
</dbReference>
<evidence type="ECO:0000256" key="7">
    <source>
        <dbReference type="ARBA" id="ARBA00023159"/>
    </source>
</evidence>
<evidence type="ECO:0000256" key="2">
    <source>
        <dbReference type="ARBA" id="ARBA00022490"/>
    </source>
</evidence>
<dbReference type="AlphaFoldDB" id="A0A1H3TMD9"/>
<dbReference type="GO" id="GO:0003700">
    <property type="term" value="F:DNA-binding transcription factor activity"/>
    <property type="evidence" value="ECO:0007669"/>
    <property type="project" value="InterPro"/>
</dbReference>
<evidence type="ECO:0000256" key="8">
    <source>
        <dbReference type="ARBA" id="ARBA00023163"/>
    </source>
</evidence>
<keyword evidence="6" id="KW-0238">DNA-binding</keyword>
<evidence type="ECO:0000256" key="1">
    <source>
        <dbReference type="ARBA" id="ARBA00004496"/>
    </source>
</evidence>
<dbReference type="InterPro" id="IPR011006">
    <property type="entry name" value="CheY-like_superfamily"/>
</dbReference>
<dbReference type="GO" id="GO:0005737">
    <property type="term" value="C:cytoplasm"/>
    <property type="evidence" value="ECO:0007669"/>
    <property type="project" value="UniProtKB-SubCell"/>
</dbReference>
<organism evidence="11 12">
    <name type="scientific">Evansella caseinilytica</name>
    <dbReference type="NCBI Taxonomy" id="1503961"/>
    <lineage>
        <taxon>Bacteria</taxon>
        <taxon>Bacillati</taxon>
        <taxon>Bacillota</taxon>
        <taxon>Bacilli</taxon>
        <taxon>Bacillales</taxon>
        <taxon>Bacillaceae</taxon>
        <taxon>Evansella</taxon>
    </lineage>
</organism>
<evidence type="ECO:0000256" key="6">
    <source>
        <dbReference type="ARBA" id="ARBA00023125"/>
    </source>
</evidence>
<proteinExistence type="predicted"/>
<dbReference type="PIRSF" id="PIRSF006171">
    <property type="entry name" value="RR_citrat_malat"/>
    <property type="match status" value="1"/>
</dbReference>
<dbReference type="CDD" id="cd19925">
    <property type="entry name" value="REC_citrate_TCS"/>
    <property type="match status" value="1"/>
</dbReference>
<dbReference type="PROSITE" id="PS50110">
    <property type="entry name" value="RESPONSE_REGULATORY"/>
    <property type="match status" value="1"/>
</dbReference>
<gene>
    <name evidence="11" type="ORF">SAMN05421736_11592</name>
</gene>